<dbReference type="InterPro" id="IPR002068">
    <property type="entry name" value="A-crystallin/Hsp20_dom"/>
</dbReference>
<keyword evidence="5" id="KW-1185">Reference proteome</keyword>
<dbReference type="SUPFAM" id="SSF49764">
    <property type="entry name" value="HSP20-like chaperones"/>
    <property type="match status" value="1"/>
</dbReference>
<gene>
    <name evidence="4" type="ORF">Msub_20077</name>
</gene>
<evidence type="ECO:0000313" key="5">
    <source>
        <dbReference type="Proteomes" id="UP000036102"/>
    </source>
</evidence>
<dbReference type="STRING" id="1658765.Msub_20077"/>
<dbReference type="PANTHER" id="PTHR11527">
    <property type="entry name" value="HEAT-SHOCK PROTEIN 20 FAMILY MEMBER"/>
    <property type="match status" value="1"/>
</dbReference>
<organism evidence="4 5">
    <name type="scientific">Marinobacter subterrani</name>
    <dbReference type="NCBI Taxonomy" id="1658765"/>
    <lineage>
        <taxon>Bacteria</taxon>
        <taxon>Pseudomonadati</taxon>
        <taxon>Pseudomonadota</taxon>
        <taxon>Gammaproteobacteria</taxon>
        <taxon>Pseudomonadales</taxon>
        <taxon>Marinobacteraceae</taxon>
        <taxon>Marinobacter</taxon>
    </lineage>
</organism>
<dbReference type="Pfam" id="PF00011">
    <property type="entry name" value="HSP20"/>
    <property type="match status" value="1"/>
</dbReference>
<reference evidence="4 5" key="1">
    <citation type="submission" date="2015-06" db="EMBL/GenBank/DDBJ databases">
        <title>Marinobacter subterrani, a genetically tractable neutrophilic iron-oxidizing strain isolated from the Soudan Iron Mine.</title>
        <authorList>
            <person name="Bonis B.M."/>
            <person name="Gralnick J.A."/>
        </authorList>
    </citation>
    <scope>NUCLEOTIDE SEQUENCE [LARGE SCALE GENOMIC DNA]</scope>
    <source>
        <strain evidence="4 5">JG233</strain>
    </source>
</reference>
<feature type="domain" description="SHSP" evidence="3">
    <location>
        <begin position="39"/>
        <end position="151"/>
    </location>
</feature>
<dbReference type="Proteomes" id="UP000036102">
    <property type="component" value="Unassembled WGS sequence"/>
</dbReference>
<keyword evidence="4" id="KW-0346">Stress response</keyword>
<dbReference type="OrthoDB" id="9792695at2"/>
<name>A0A0J7J3T2_9GAMM</name>
<evidence type="ECO:0000313" key="4">
    <source>
        <dbReference type="EMBL" id="KMQ72882.1"/>
    </source>
</evidence>
<evidence type="ECO:0000256" key="2">
    <source>
        <dbReference type="RuleBase" id="RU003616"/>
    </source>
</evidence>
<dbReference type="RefSeq" id="WP_048497207.1">
    <property type="nucleotide sequence ID" value="NZ_LFBU01000002.1"/>
</dbReference>
<accession>A0A0J7J3T2</accession>
<dbReference type="Gene3D" id="2.60.40.790">
    <property type="match status" value="1"/>
</dbReference>
<dbReference type="PROSITE" id="PS01031">
    <property type="entry name" value="SHSP"/>
    <property type="match status" value="1"/>
</dbReference>
<evidence type="ECO:0000256" key="1">
    <source>
        <dbReference type="PROSITE-ProRule" id="PRU00285"/>
    </source>
</evidence>
<dbReference type="InterPro" id="IPR031107">
    <property type="entry name" value="Small_HSP"/>
</dbReference>
<dbReference type="CDD" id="cd06464">
    <property type="entry name" value="ACD_sHsps-like"/>
    <property type="match status" value="1"/>
</dbReference>
<comment type="caution">
    <text evidence="4">The sequence shown here is derived from an EMBL/GenBank/DDBJ whole genome shotgun (WGS) entry which is preliminary data.</text>
</comment>
<evidence type="ECO:0000259" key="3">
    <source>
        <dbReference type="PROSITE" id="PS01031"/>
    </source>
</evidence>
<comment type="similarity">
    <text evidence="1 2">Belongs to the small heat shock protein (HSP20) family.</text>
</comment>
<protein>
    <submittedName>
        <fullName evidence="4">Heat shock protein Hsp20</fullName>
    </submittedName>
</protein>
<sequence>MSNITRWNPVNEFEDLMNRYNRMFGLTRPGGEREGKDLFSRSDWAPAVDIKETPEAFTIEAELPGMSREDVKVTVHEGVLSIQGERKSEEDNGDKKHHRIERFYGSFLRRFTLPENVDENSVKASFKDGMLTLTLQKAEPKEPKAIEVDVQ</sequence>
<dbReference type="EMBL" id="LFBU01000002">
    <property type="protein sequence ID" value="KMQ72882.1"/>
    <property type="molecule type" value="Genomic_DNA"/>
</dbReference>
<proteinExistence type="inferred from homology"/>
<dbReference type="InterPro" id="IPR008978">
    <property type="entry name" value="HSP20-like_chaperone"/>
</dbReference>
<dbReference type="AlphaFoldDB" id="A0A0J7J3T2"/>
<dbReference type="PATRIC" id="fig|1658765.3.peg.3342"/>